<reference evidence="3 4" key="1">
    <citation type="submission" date="2024-01" db="EMBL/GenBank/DDBJ databases">
        <title>The genomes of 5 underutilized Papilionoideae crops provide insights into root nodulation and disease resistanc.</title>
        <authorList>
            <person name="Jiang F."/>
        </authorList>
    </citation>
    <scope>NUCLEOTIDE SEQUENCE [LARGE SCALE GENOMIC DNA]</scope>
    <source>
        <strain evidence="3">JINMINGXINNONG_FW02</strain>
        <tissue evidence="3">Leaves</tissue>
    </source>
</reference>
<protein>
    <submittedName>
        <fullName evidence="3">Uncharacterized protein</fullName>
    </submittedName>
</protein>
<dbReference type="AlphaFoldDB" id="A0AAN9RCQ9"/>
<evidence type="ECO:0000313" key="4">
    <source>
        <dbReference type="Proteomes" id="UP001374584"/>
    </source>
</evidence>
<evidence type="ECO:0000256" key="1">
    <source>
        <dbReference type="SAM" id="Coils"/>
    </source>
</evidence>
<organism evidence="3 4">
    <name type="scientific">Phaseolus coccineus</name>
    <name type="common">Scarlet runner bean</name>
    <name type="synonym">Phaseolus multiflorus</name>
    <dbReference type="NCBI Taxonomy" id="3886"/>
    <lineage>
        <taxon>Eukaryota</taxon>
        <taxon>Viridiplantae</taxon>
        <taxon>Streptophyta</taxon>
        <taxon>Embryophyta</taxon>
        <taxon>Tracheophyta</taxon>
        <taxon>Spermatophyta</taxon>
        <taxon>Magnoliopsida</taxon>
        <taxon>eudicotyledons</taxon>
        <taxon>Gunneridae</taxon>
        <taxon>Pentapetalae</taxon>
        <taxon>rosids</taxon>
        <taxon>fabids</taxon>
        <taxon>Fabales</taxon>
        <taxon>Fabaceae</taxon>
        <taxon>Papilionoideae</taxon>
        <taxon>50 kb inversion clade</taxon>
        <taxon>NPAAA clade</taxon>
        <taxon>indigoferoid/millettioid clade</taxon>
        <taxon>Phaseoleae</taxon>
        <taxon>Phaseolus</taxon>
    </lineage>
</organism>
<feature type="region of interest" description="Disordered" evidence="2">
    <location>
        <begin position="76"/>
        <end position="117"/>
    </location>
</feature>
<feature type="region of interest" description="Disordered" evidence="2">
    <location>
        <begin position="414"/>
        <end position="464"/>
    </location>
</feature>
<proteinExistence type="predicted"/>
<dbReference type="Proteomes" id="UP001374584">
    <property type="component" value="Unassembled WGS sequence"/>
</dbReference>
<evidence type="ECO:0000256" key="2">
    <source>
        <dbReference type="SAM" id="MobiDB-lite"/>
    </source>
</evidence>
<feature type="coiled-coil region" evidence="1">
    <location>
        <begin position="304"/>
        <end position="338"/>
    </location>
</feature>
<feature type="compositionally biased region" description="Low complexity" evidence="2">
    <location>
        <begin position="97"/>
        <end position="116"/>
    </location>
</feature>
<name>A0AAN9RCQ9_PHACN</name>
<keyword evidence="1" id="KW-0175">Coiled coil</keyword>
<feature type="compositionally biased region" description="Acidic residues" evidence="2">
    <location>
        <begin position="421"/>
        <end position="430"/>
    </location>
</feature>
<comment type="caution">
    <text evidence="3">The sequence shown here is derived from an EMBL/GenBank/DDBJ whole genome shotgun (WGS) entry which is preliminary data.</text>
</comment>
<accession>A0AAN9RCQ9</accession>
<sequence length="464" mass="50776">MNSTHNREDSLRKGEEGVVLLVRFFIKCSADYETKTVLLLVVMWLVADDGMVSLVAAGEPMENKKKDQKHAFVCNQESQTNDEPQTKRKNAQPNVTVVPSAKISSSSPSVHSAPKSNQQQQPSIVQWLYTPQNATGQSLAMHFPTQASPPGALNQWQQYPHLFAQSASPFWQSHPPTAVAGPLLGANVSTIYQPFTDTGFPGAPSSTTERLPPNMCYYQFPGFPGPWDPSSYMAQLYQMQHPYIHSFPGALNFSSATRKVSNCLASGEHSSQIGNIRPSSKLSQKHQQLWEAQTVENVQLWSVINKLQAEVSDCKDQLKKLEEEVSSFKQKAEVATKQVIGTTQPLKKRRRPRQSMASADALNAAHLLAVGNGNIGFSSGTHSLDTAKDVSGVARQSIFHNGIFIQQGGNINPGWSFSSANEEDASEDMEGSGKDENEVMGDDTSYAAEEIGVTKDSGGWLPHK</sequence>
<gene>
    <name evidence="3" type="ORF">VNO80_09672</name>
</gene>
<keyword evidence="4" id="KW-1185">Reference proteome</keyword>
<evidence type="ECO:0000313" key="3">
    <source>
        <dbReference type="EMBL" id="KAK7367656.1"/>
    </source>
</evidence>
<dbReference type="EMBL" id="JAYMYR010000004">
    <property type="protein sequence ID" value="KAK7367656.1"/>
    <property type="molecule type" value="Genomic_DNA"/>
</dbReference>